<feature type="compositionally biased region" description="Low complexity" evidence="10">
    <location>
        <begin position="142"/>
        <end position="163"/>
    </location>
</feature>
<keyword evidence="5" id="KW-0336">GPI-anchor</keyword>
<dbReference type="Pfam" id="PF05730">
    <property type="entry name" value="CFEM"/>
    <property type="match status" value="1"/>
</dbReference>
<keyword evidence="9" id="KW-0349">Heme</keyword>
<keyword evidence="5" id="KW-0472">Membrane</keyword>
<comment type="similarity">
    <text evidence="3">Belongs to the RBT5 family.</text>
</comment>
<dbReference type="PROSITE" id="PS52012">
    <property type="entry name" value="CFEM"/>
    <property type="match status" value="1"/>
</dbReference>
<evidence type="ECO:0000256" key="11">
    <source>
        <dbReference type="SAM" id="SignalP"/>
    </source>
</evidence>
<proteinExistence type="inferred from homology"/>
<evidence type="ECO:0000256" key="10">
    <source>
        <dbReference type="SAM" id="MobiDB-lite"/>
    </source>
</evidence>
<feature type="region of interest" description="Disordered" evidence="10">
    <location>
        <begin position="87"/>
        <end position="163"/>
    </location>
</feature>
<feature type="compositionally biased region" description="Low complexity" evidence="10">
    <location>
        <begin position="87"/>
        <end position="124"/>
    </location>
</feature>
<evidence type="ECO:0000256" key="7">
    <source>
        <dbReference type="ARBA" id="ARBA00023157"/>
    </source>
</evidence>
<dbReference type="GO" id="GO:0005576">
    <property type="term" value="C:extracellular region"/>
    <property type="evidence" value="ECO:0007669"/>
    <property type="project" value="UniProtKB-SubCell"/>
</dbReference>
<accession>A0AAN6US74</accession>
<name>A0AAN6US74_9PEZI</name>
<dbReference type="InterPro" id="IPR008427">
    <property type="entry name" value="Extracellular_membr_CFEM_dom"/>
</dbReference>
<evidence type="ECO:0000256" key="9">
    <source>
        <dbReference type="PROSITE-ProRule" id="PRU01356"/>
    </source>
</evidence>
<feature type="binding site" description="axial binding residue" evidence="9">
    <location>
        <position position="43"/>
    </location>
    <ligand>
        <name>heme</name>
        <dbReference type="ChEBI" id="CHEBI:30413"/>
    </ligand>
    <ligandPart>
        <name>Fe</name>
        <dbReference type="ChEBI" id="CHEBI:18248"/>
    </ligandPart>
</feature>
<dbReference type="Proteomes" id="UP001304895">
    <property type="component" value="Unassembled WGS sequence"/>
</dbReference>
<organism evidence="13 14">
    <name type="scientific">Trichocladium antarcticum</name>
    <dbReference type="NCBI Taxonomy" id="1450529"/>
    <lineage>
        <taxon>Eukaryota</taxon>
        <taxon>Fungi</taxon>
        <taxon>Dikarya</taxon>
        <taxon>Ascomycota</taxon>
        <taxon>Pezizomycotina</taxon>
        <taxon>Sordariomycetes</taxon>
        <taxon>Sordariomycetidae</taxon>
        <taxon>Sordariales</taxon>
        <taxon>Chaetomiaceae</taxon>
        <taxon>Trichocladium</taxon>
    </lineage>
</organism>
<evidence type="ECO:0000259" key="12">
    <source>
        <dbReference type="PROSITE" id="PS52012"/>
    </source>
</evidence>
<sequence>MKTITLFLAAAGMAVAQNFSGQPACATACLSSAISAAGCAPDDTGCQCGPTKAVIGASAAPCLIKSCTSGTDLLDAQRAGETQCTSYSATASPASPSATTTAASSSASSASPASSGSTVPSVASNTSSGTDIEETSMPASGAAESSQTSAPAPASTGSTSSQSTGAAAVATPAAMGFGALLGVLGAVAAL</sequence>
<protein>
    <recommendedName>
        <fullName evidence="12">CFEM domain-containing protein</fullName>
    </recommendedName>
</protein>
<comment type="subcellular location">
    <subcellularLocation>
        <location evidence="1">Membrane</location>
        <topology evidence="1">Lipid-anchor</topology>
        <topology evidence="1">GPI-anchor</topology>
    </subcellularLocation>
    <subcellularLocation>
        <location evidence="2">Secreted</location>
    </subcellularLocation>
</comment>
<dbReference type="AlphaFoldDB" id="A0AAN6US74"/>
<comment type="caution">
    <text evidence="9">Lacks conserved residue(s) required for the propagation of feature annotation.</text>
</comment>
<evidence type="ECO:0000313" key="13">
    <source>
        <dbReference type="EMBL" id="KAK4136921.1"/>
    </source>
</evidence>
<evidence type="ECO:0000256" key="4">
    <source>
        <dbReference type="ARBA" id="ARBA00022525"/>
    </source>
</evidence>
<dbReference type="GO" id="GO:0046872">
    <property type="term" value="F:metal ion binding"/>
    <property type="evidence" value="ECO:0007669"/>
    <property type="project" value="UniProtKB-UniRule"/>
</dbReference>
<evidence type="ECO:0000313" key="14">
    <source>
        <dbReference type="Proteomes" id="UP001304895"/>
    </source>
</evidence>
<reference evidence="13" key="2">
    <citation type="submission" date="2023-05" db="EMBL/GenBank/DDBJ databases">
        <authorList>
            <consortium name="Lawrence Berkeley National Laboratory"/>
            <person name="Steindorff A."/>
            <person name="Hensen N."/>
            <person name="Bonometti L."/>
            <person name="Westerberg I."/>
            <person name="Brannstrom I.O."/>
            <person name="Guillou S."/>
            <person name="Cros-Aarteil S."/>
            <person name="Calhoun S."/>
            <person name="Haridas S."/>
            <person name="Kuo A."/>
            <person name="Mondo S."/>
            <person name="Pangilinan J."/>
            <person name="Riley R."/>
            <person name="Labutti K."/>
            <person name="Andreopoulos B."/>
            <person name="Lipzen A."/>
            <person name="Chen C."/>
            <person name="Yanf M."/>
            <person name="Daum C."/>
            <person name="Ng V."/>
            <person name="Clum A."/>
            <person name="Ohm R."/>
            <person name="Martin F."/>
            <person name="Silar P."/>
            <person name="Natvig D."/>
            <person name="Lalanne C."/>
            <person name="Gautier V."/>
            <person name="Ament-Velasquez S.L."/>
            <person name="Kruys A."/>
            <person name="Hutchinson M.I."/>
            <person name="Powell A.J."/>
            <person name="Barry K."/>
            <person name="Miller A.N."/>
            <person name="Grigoriev I.V."/>
            <person name="Debuchy R."/>
            <person name="Gladieux P."/>
            <person name="Thoren M.H."/>
            <person name="Johannesson H."/>
        </authorList>
    </citation>
    <scope>NUCLEOTIDE SEQUENCE</scope>
    <source>
        <strain evidence="13">CBS 123565</strain>
    </source>
</reference>
<dbReference type="GO" id="GO:0098552">
    <property type="term" value="C:side of membrane"/>
    <property type="evidence" value="ECO:0007669"/>
    <property type="project" value="UniProtKB-KW"/>
</dbReference>
<keyword evidence="9" id="KW-0479">Metal-binding</keyword>
<dbReference type="EMBL" id="MU853403">
    <property type="protein sequence ID" value="KAK4136921.1"/>
    <property type="molecule type" value="Genomic_DNA"/>
</dbReference>
<keyword evidence="14" id="KW-1185">Reference proteome</keyword>
<feature type="disulfide bond" evidence="9">
    <location>
        <begin position="39"/>
        <end position="46"/>
    </location>
</feature>
<comment type="caution">
    <text evidence="13">The sequence shown here is derived from an EMBL/GenBank/DDBJ whole genome shotgun (WGS) entry which is preliminary data.</text>
</comment>
<reference evidence="13" key="1">
    <citation type="journal article" date="2023" name="Mol. Phylogenet. Evol.">
        <title>Genome-scale phylogeny and comparative genomics of the fungal order Sordariales.</title>
        <authorList>
            <person name="Hensen N."/>
            <person name="Bonometti L."/>
            <person name="Westerberg I."/>
            <person name="Brannstrom I.O."/>
            <person name="Guillou S."/>
            <person name="Cros-Aarteil S."/>
            <person name="Calhoun S."/>
            <person name="Haridas S."/>
            <person name="Kuo A."/>
            <person name="Mondo S."/>
            <person name="Pangilinan J."/>
            <person name="Riley R."/>
            <person name="LaButti K."/>
            <person name="Andreopoulos B."/>
            <person name="Lipzen A."/>
            <person name="Chen C."/>
            <person name="Yan M."/>
            <person name="Daum C."/>
            <person name="Ng V."/>
            <person name="Clum A."/>
            <person name="Steindorff A."/>
            <person name="Ohm R.A."/>
            <person name="Martin F."/>
            <person name="Silar P."/>
            <person name="Natvig D.O."/>
            <person name="Lalanne C."/>
            <person name="Gautier V."/>
            <person name="Ament-Velasquez S.L."/>
            <person name="Kruys A."/>
            <person name="Hutchinson M.I."/>
            <person name="Powell A.J."/>
            <person name="Barry K."/>
            <person name="Miller A.N."/>
            <person name="Grigoriev I.V."/>
            <person name="Debuchy R."/>
            <person name="Gladieux P."/>
            <person name="Hiltunen Thoren M."/>
            <person name="Johannesson H."/>
        </authorList>
    </citation>
    <scope>NUCLEOTIDE SEQUENCE</scope>
    <source>
        <strain evidence="13">CBS 123565</strain>
    </source>
</reference>
<keyword evidence="4" id="KW-0964">Secreted</keyword>
<feature type="signal peptide" evidence="11">
    <location>
        <begin position="1"/>
        <end position="16"/>
    </location>
</feature>
<evidence type="ECO:0000256" key="8">
    <source>
        <dbReference type="ARBA" id="ARBA00023288"/>
    </source>
</evidence>
<feature type="domain" description="CFEM" evidence="12">
    <location>
        <begin position="1"/>
        <end position="111"/>
    </location>
</feature>
<evidence type="ECO:0000256" key="6">
    <source>
        <dbReference type="ARBA" id="ARBA00022729"/>
    </source>
</evidence>
<keyword evidence="8" id="KW-0449">Lipoprotein</keyword>
<keyword evidence="6 11" id="KW-0732">Signal</keyword>
<evidence type="ECO:0000256" key="1">
    <source>
        <dbReference type="ARBA" id="ARBA00004589"/>
    </source>
</evidence>
<evidence type="ECO:0000256" key="2">
    <source>
        <dbReference type="ARBA" id="ARBA00004613"/>
    </source>
</evidence>
<keyword evidence="9" id="KW-0408">Iron</keyword>
<evidence type="ECO:0000256" key="3">
    <source>
        <dbReference type="ARBA" id="ARBA00010031"/>
    </source>
</evidence>
<gene>
    <name evidence="13" type="ORF">BT67DRAFT_448188</name>
</gene>
<keyword evidence="5" id="KW-0325">Glycoprotein</keyword>
<evidence type="ECO:0000256" key="5">
    <source>
        <dbReference type="ARBA" id="ARBA00022622"/>
    </source>
</evidence>
<keyword evidence="7 9" id="KW-1015">Disulfide bond</keyword>
<feature type="chain" id="PRO_5042868478" description="CFEM domain-containing protein" evidence="11">
    <location>
        <begin position="17"/>
        <end position="190"/>
    </location>
</feature>